<dbReference type="EMBL" id="FNDE01000025">
    <property type="protein sequence ID" value="SDH44509.1"/>
    <property type="molecule type" value="Genomic_DNA"/>
</dbReference>
<organism evidence="2 3">
    <name type="scientific">Aneurinibacillus thermoaerophilus</name>
    <dbReference type="NCBI Taxonomy" id="143495"/>
    <lineage>
        <taxon>Bacteria</taxon>
        <taxon>Bacillati</taxon>
        <taxon>Bacillota</taxon>
        <taxon>Bacilli</taxon>
        <taxon>Bacillales</taxon>
        <taxon>Paenibacillaceae</taxon>
        <taxon>Aneurinibacillus group</taxon>
        <taxon>Aneurinibacillus</taxon>
    </lineage>
</organism>
<protein>
    <submittedName>
        <fullName evidence="2">Uncharacterized protein</fullName>
    </submittedName>
</protein>
<evidence type="ECO:0000256" key="1">
    <source>
        <dbReference type="SAM" id="MobiDB-lite"/>
    </source>
</evidence>
<feature type="region of interest" description="Disordered" evidence="1">
    <location>
        <begin position="1"/>
        <end position="20"/>
    </location>
</feature>
<sequence>MGGVNQRRTNAEWTSEHQTERTAQVGFGVCPYDTMDTVSQLELSYGYE</sequence>
<proteinExistence type="predicted"/>
<feature type="compositionally biased region" description="Polar residues" evidence="1">
    <location>
        <begin position="1"/>
        <end position="13"/>
    </location>
</feature>
<reference evidence="2 3" key="1">
    <citation type="submission" date="2016-10" db="EMBL/GenBank/DDBJ databases">
        <authorList>
            <person name="de Groot N.N."/>
        </authorList>
    </citation>
    <scope>NUCLEOTIDE SEQUENCE [LARGE SCALE GENOMIC DNA]</scope>
    <source>
        <strain evidence="2 3">L 420-91</strain>
    </source>
</reference>
<gene>
    <name evidence="2" type="ORF">SAMN04489735_102539</name>
</gene>
<accession>A0A1G8CGH6</accession>
<name>A0A1G8CGH6_ANETH</name>
<dbReference type="Proteomes" id="UP000198956">
    <property type="component" value="Unassembled WGS sequence"/>
</dbReference>
<evidence type="ECO:0000313" key="3">
    <source>
        <dbReference type="Proteomes" id="UP000198956"/>
    </source>
</evidence>
<evidence type="ECO:0000313" key="2">
    <source>
        <dbReference type="EMBL" id="SDH44509.1"/>
    </source>
</evidence>
<dbReference type="AlphaFoldDB" id="A0A1G8CGH6"/>